<proteinExistence type="inferred from homology"/>
<organism evidence="2 3">
    <name type="scientific">Pseudonocardia eucalypti</name>
    <dbReference type="NCBI Taxonomy" id="648755"/>
    <lineage>
        <taxon>Bacteria</taxon>
        <taxon>Bacillati</taxon>
        <taxon>Actinomycetota</taxon>
        <taxon>Actinomycetes</taxon>
        <taxon>Pseudonocardiales</taxon>
        <taxon>Pseudonocardiaceae</taxon>
        <taxon>Pseudonocardia</taxon>
    </lineage>
</organism>
<dbReference type="PANTHER" id="PTHR46696:SF4">
    <property type="entry name" value="BIOTIN BIOSYNTHESIS CYTOCHROME P450"/>
    <property type="match status" value="1"/>
</dbReference>
<comment type="caution">
    <text evidence="2">The sequence shown here is derived from an EMBL/GenBank/DDBJ whole genome shotgun (WGS) entry which is preliminary data.</text>
</comment>
<comment type="similarity">
    <text evidence="1">Belongs to the cytochrome P450 family.</text>
</comment>
<gene>
    <name evidence="2" type="ORF">GCM10023321_53050</name>
</gene>
<dbReference type="Proteomes" id="UP001428817">
    <property type="component" value="Unassembled WGS sequence"/>
</dbReference>
<dbReference type="RefSeq" id="WP_185062400.1">
    <property type="nucleotide sequence ID" value="NZ_BAABJP010000030.1"/>
</dbReference>
<evidence type="ECO:0000256" key="1">
    <source>
        <dbReference type="ARBA" id="ARBA00010617"/>
    </source>
</evidence>
<dbReference type="Gene3D" id="1.10.630.10">
    <property type="entry name" value="Cytochrome P450"/>
    <property type="match status" value="1"/>
</dbReference>
<dbReference type="Pfam" id="PF00067">
    <property type="entry name" value="p450"/>
    <property type="match status" value="1"/>
</dbReference>
<dbReference type="InterPro" id="IPR002397">
    <property type="entry name" value="Cyt_P450_B"/>
</dbReference>
<dbReference type="InterPro" id="IPR001128">
    <property type="entry name" value="Cyt_P450"/>
</dbReference>
<protein>
    <submittedName>
        <fullName evidence="2">Cytochrome P450</fullName>
    </submittedName>
</protein>
<accession>A0ABP9QMT2</accession>
<dbReference type="SUPFAM" id="SSF48264">
    <property type="entry name" value="Cytochrome P450"/>
    <property type="match status" value="1"/>
</dbReference>
<evidence type="ECO:0000313" key="3">
    <source>
        <dbReference type="Proteomes" id="UP001428817"/>
    </source>
</evidence>
<dbReference type="InterPro" id="IPR036396">
    <property type="entry name" value="Cyt_P450_sf"/>
</dbReference>
<keyword evidence="3" id="KW-1185">Reference proteome</keyword>
<name>A0ABP9QMT2_9PSEU</name>
<dbReference type="PRINTS" id="PR00359">
    <property type="entry name" value="BP450"/>
</dbReference>
<dbReference type="PANTHER" id="PTHR46696">
    <property type="entry name" value="P450, PUTATIVE (EUROFUNG)-RELATED"/>
    <property type="match status" value="1"/>
</dbReference>
<sequence>MAAKPDALVDAGYGLAGSVFWAAPESERLDAFARLRAGEVTREFQIPRIPFLDDRNPGAWALVHHAEVVEASRRPDLFSSEPAANSVRDFPGYLDKYYGSMINMDDPGHSRNRAVVSRAFTPRVLAKTEVDLQLRASAIVDDIVSDGPGDFVTQVAARLPIEVICDMLGIPEEFREEIFPLTNRILGFNDPEYNGGISRFDNDTTMMDSLRFTRGLAGAGLRLFKLANRLAKERVKNPTDDVTSMLVAGQDEDNLTPQEFASFFLLLVVAGNETVRTALSHAVHLFTQHPDQLRVLRADFEGRIGGAIEEVIRFSTPVISFRRNVTRECNFHGRDLYPGNKVILFYNSANRDEKVFANPNRFDITRTPNPHVGYGGPGPHYCLGVHLARREMTVMLRELYTRLPDLHTTGEPDRLTSYLINGIKHMSYAY</sequence>
<dbReference type="CDD" id="cd11033">
    <property type="entry name" value="CYP142-like"/>
    <property type="match status" value="1"/>
</dbReference>
<reference evidence="3" key="1">
    <citation type="journal article" date="2019" name="Int. J. Syst. Evol. Microbiol.">
        <title>The Global Catalogue of Microorganisms (GCM) 10K type strain sequencing project: providing services to taxonomists for standard genome sequencing and annotation.</title>
        <authorList>
            <consortium name="The Broad Institute Genomics Platform"/>
            <consortium name="The Broad Institute Genome Sequencing Center for Infectious Disease"/>
            <person name="Wu L."/>
            <person name="Ma J."/>
        </authorList>
    </citation>
    <scope>NUCLEOTIDE SEQUENCE [LARGE SCALE GENOMIC DNA]</scope>
    <source>
        <strain evidence="3">JCM 18303</strain>
    </source>
</reference>
<dbReference type="EMBL" id="BAABJP010000030">
    <property type="protein sequence ID" value="GAA5164509.1"/>
    <property type="molecule type" value="Genomic_DNA"/>
</dbReference>
<evidence type="ECO:0000313" key="2">
    <source>
        <dbReference type="EMBL" id="GAA5164509.1"/>
    </source>
</evidence>